<evidence type="ECO:0000313" key="1">
    <source>
        <dbReference type="EMBL" id="KAJ3591321.1"/>
    </source>
</evidence>
<accession>A0A9Q0DN29</accession>
<reference evidence="1" key="1">
    <citation type="submission" date="2022-07" db="EMBL/GenBank/DDBJ databases">
        <title>Chromosome-level genome of Muraenolepis orangiensis.</title>
        <authorList>
            <person name="Kim J."/>
        </authorList>
    </citation>
    <scope>NUCLEOTIDE SEQUENCE</scope>
    <source>
        <strain evidence="1">KU_S4_2022</strain>
        <tissue evidence="1">Muscle</tissue>
    </source>
</reference>
<dbReference type="Proteomes" id="UP001148018">
    <property type="component" value="Unassembled WGS sequence"/>
</dbReference>
<dbReference type="OrthoDB" id="10061326at2759"/>
<keyword evidence="2" id="KW-1185">Reference proteome</keyword>
<protein>
    <submittedName>
        <fullName evidence="1">Uncharacterized protein</fullName>
    </submittedName>
</protein>
<dbReference type="AlphaFoldDB" id="A0A9Q0DN29"/>
<name>A0A9Q0DN29_9TELE</name>
<dbReference type="EMBL" id="JANIIK010000114">
    <property type="protein sequence ID" value="KAJ3591321.1"/>
    <property type="molecule type" value="Genomic_DNA"/>
</dbReference>
<comment type="caution">
    <text evidence="1">The sequence shown here is derived from an EMBL/GenBank/DDBJ whole genome shotgun (WGS) entry which is preliminary data.</text>
</comment>
<evidence type="ECO:0000313" key="2">
    <source>
        <dbReference type="Proteomes" id="UP001148018"/>
    </source>
</evidence>
<organism evidence="1 2">
    <name type="scientific">Muraenolepis orangiensis</name>
    <name type="common">Patagonian moray cod</name>
    <dbReference type="NCBI Taxonomy" id="630683"/>
    <lineage>
        <taxon>Eukaryota</taxon>
        <taxon>Metazoa</taxon>
        <taxon>Chordata</taxon>
        <taxon>Craniata</taxon>
        <taxon>Vertebrata</taxon>
        <taxon>Euteleostomi</taxon>
        <taxon>Actinopterygii</taxon>
        <taxon>Neopterygii</taxon>
        <taxon>Teleostei</taxon>
        <taxon>Neoteleostei</taxon>
        <taxon>Acanthomorphata</taxon>
        <taxon>Zeiogadaria</taxon>
        <taxon>Gadariae</taxon>
        <taxon>Gadiformes</taxon>
        <taxon>Muraenolepidoidei</taxon>
        <taxon>Muraenolepididae</taxon>
        <taxon>Muraenolepis</taxon>
    </lineage>
</organism>
<proteinExistence type="predicted"/>
<sequence>MSDAQIFGDSELFSGLEEEALGLAAQEADHDDENHNVIPGAWRDQMDWLDVDQPPAPSNSARAKAKHQRELLKAFFNSPQGVVAWQNRMAGLHDAEGGEDDI</sequence>
<gene>
    <name evidence="1" type="ORF">NHX12_009267</name>
</gene>